<dbReference type="Pfam" id="PF20557">
    <property type="entry name" value="DnaT_2"/>
    <property type="match status" value="1"/>
</dbReference>
<dbReference type="Proteomes" id="UP000509367">
    <property type="component" value="Chromosome"/>
</dbReference>
<evidence type="ECO:0000259" key="1">
    <source>
        <dbReference type="Pfam" id="PF20557"/>
    </source>
</evidence>
<name>A0A6N1VA76_9HYPH</name>
<dbReference type="KEGG" id="orm:HTY61_04940"/>
<keyword evidence="3" id="KW-1185">Reference proteome</keyword>
<gene>
    <name evidence="2" type="ORF">HTY61_04940</name>
</gene>
<proteinExistence type="predicted"/>
<evidence type="ECO:0000313" key="3">
    <source>
        <dbReference type="Proteomes" id="UP000509367"/>
    </source>
</evidence>
<dbReference type="AlphaFoldDB" id="A0A6N1VA76"/>
<reference evidence="2 3" key="1">
    <citation type="submission" date="2020-06" db="EMBL/GenBank/DDBJ databases">
        <title>Oricola thermophila sp. nov. isolated from a tidal sediments.</title>
        <authorList>
            <person name="Kwon K.K."/>
            <person name="Yang S.-H."/>
            <person name="Park M.-J."/>
        </authorList>
    </citation>
    <scope>NUCLEOTIDE SEQUENCE [LARGE SCALE GENOMIC DNA]</scope>
    <source>
        <strain evidence="2 3">MEBiC13590</strain>
    </source>
</reference>
<accession>A0A6N1VA76</accession>
<sequence>MALIVEDGSIVAGADCYADVAAFDAWDTDFYGTASTATTADKEAAIRRAVVYLDSLSWKGRRLEGRSQPRAWPREGVADGEGNIIPTDEVPAEVIFAQHRLARAELTSPGALDAEFKASDAVKREKVGQIEVEYVRGASVADDARTIVAMAMDEIQGLLTGGDVTGGGTSWVLRA</sequence>
<protein>
    <recommendedName>
        <fullName evidence="1">Putative DnaT-like domain-containing protein</fullName>
    </recommendedName>
</protein>
<dbReference type="InterPro" id="IPR046787">
    <property type="entry name" value="DnaT_2"/>
</dbReference>
<organism evidence="2 3">
    <name type="scientific">Oricola thermophila</name>
    <dbReference type="NCBI Taxonomy" id="2742145"/>
    <lineage>
        <taxon>Bacteria</taxon>
        <taxon>Pseudomonadati</taxon>
        <taxon>Pseudomonadota</taxon>
        <taxon>Alphaproteobacteria</taxon>
        <taxon>Hyphomicrobiales</taxon>
        <taxon>Ahrensiaceae</taxon>
        <taxon>Oricola</taxon>
    </lineage>
</organism>
<dbReference type="RefSeq" id="WP_175275747.1">
    <property type="nucleotide sequence ID" value="NZ_CP054836.1"/>
</dbReference>
<dbReference type="EMBL" id="CP054836">
    <property type="protein sequence ID" value="QKV17850.1"/>
    <property type="molecule type" value="Genomic_DNA"/>
</dbReference>
<evidence type="ECO:0000313" key="2">
    <source>
        <dbReference type="EMBL" id="QKV17850.1"/>
    </source>
</evidence>
<feature type="domain" description="Putative DnaT-like" evidence="1">
    <location>
        <begin position="1"/>
        <end position="165"/>
    </location>
</feature>